<dbReference type="GeneID" id="92355207"/>
<organism evidence="1">
    <name type="scientific">Sulfurisphaera javensis</name>
    <dbReference type="NCBI Taxonomy" id="2049879"/>
    <lineage>
        <taxon>Archaea</taxon>
        <taxon>Thermoproteota</taxon>
        <taxon>Thermoprotei</taxon>
        <taxon>Sulfolobales</taxon>
        <taxon>Sulfolobaceae</taxon>
        <taxon>Sulfurisphaera</taxon>
    </lineage>
</organism>
<dbReference type="RefSeq" id="WP_369609834.1">
    <property type="nucleotide sequence ID" value="NZ_AP031322.1"/>
</dbReference>
<proteinExistence type="predicted"/>
<dbReference type="EMBL" id="AP031322">
    <property type="protein sequence ID" value="BFH74311.1"/>
    <property type="molecule type" value="Genomic_DNA"/>
</dbReference>
<accession>A0AAT9GUD1</accession>
<dbReference type="AlphaFoldDB" id="A0AAT9GUD1"/>
<gene>
    <name evidence="1" type="ORF">SJAV_22550</name>
</gene>
<name>A0AAT9GUD1_9CREN</name>
<sequence>MSEPDFLRHIVSKVLTPVSLDMRRLDEAQKLLAKAESKYGFSSYGGDPEKLADFLLSPDFTNLIFIIGVDLTKKLLITVYDNYSSQKIKDAAKKILDELEGYGSEETNQLMMYK</sequence>
<reference evidence="1" key="1">
    <citation type="submission" date="2024-03" db="EMBL/GenBank/DDBJ databases">
        <title>Complete genome sequence of Sulfurisphaera javensis strain KD-1.</title>
        <authorList>
            <person name="Sakai H."/>
            <person name="Nur N."/>
            <person name="Suwanto A."/>
            <person name="Kurosawa N."/>
        </authorList>
    </citation>
    <scope>NUCLEOTIDE SEQUENCE</scope>
    <source>
        <strain evidence="1">KD-1</strain>
    </source>
</reference>
<evidence type="ECO:0000313" key="1">
    <source>
        <dbReference type="EMBL" id="BFH74311.1"/>
    </source>
</evidence>
<dbReference type="KEGG" id="sjv:SJAV_22550"/>
<protein>
    <submittedName>
        <fullName evidence="1">Uncharacterized protein</fullName>
    </submittedName>
</protein>